<evidence type="ECO:0000313" key="8">
    <source>
        <dbReference type="EMBL" id="KJU86366.1"/>
    </source>
</evidence>
<evidence type="ECO:0000256" key="3">
    <source>
        <dbReference type="ARBA" id="ARBA00012027"/>
    </source>
</evidence>
<sequence length="146" mass="17038">SMFDIGYLTGVSSGDNHETDVITALINARNRGMRVKIILNGMICHTGELPQSWDTGKWRPLKEPVKRLKDNWMEVVFVYYWESIYSPLHHKFAVFDNYTVITESCNWYVASLYSDEVLSVVRDERLAREFTDEANKICKSFRLGYE</sequence>
<dbReference type="PANTHER" id="PTHR43856">
    <property type="entry name" value="CARDIOLIPIN HYDROLASE"/>
    <property type="match status" value="1"/>
</dbReference>
<evidence type="ECO:0000259" key="7">
    <source>
        <dbReference type="Pfam" id="PF13091"/>
    </source>
</evidence>
<comment type="catalytic activity">
    <reaction evidence="1">
        <text>a 1,2-diacyl-sn-glycero-3-phosphocholine + H2O = a 1,2-diacyl-sn-glycero-3-phosphate + choline + H(+)</text>
        <dbReference type="Rhea" id="RHEA:14445"/>
        <dbReference type="ChEBI" id="CHEBI:15354"/>
        <dbReference type="ChEBI" id="CHEBI:15377"/>
        <dbReference type="ChEBI" id="CHEBI:15378"/>
        <dbReference type="ChEBI" id="CHEBI:57643"/>
        <dbReference type="ChEBI" id="CHEBI:58608"/>
        <dbReference type="EC" id="3.1.4.4"/>
    </reaction>
</comment>
<evidence type="ECO:0000313" key="9">
    <source>
        <dbReference type="Proteomes" id="UP000033423"/>
    </source>
</evidence>
<evidence type="ECO:0000256" key="2">
    <source>
        <dbReference type="ARBA" id="ARBA00008664"/>
    </source>
</evidence>
<keyword evidence="9" id="KW-1185">Reference proteome</keyword>
<organism evidence="8 9">
    <name type="scientific">Candidatus Magnetobacterium bavaricum</name>
    <dbReference type="NCBI Taxonomy" id="29290"/>
    <lineage>
        <taxon>Bacteria</taxon>
        <taxon>Pseudomonadati</taxon>
        <taxon>Nitrospirota</taxon>
        <taxon>Thermodesulfovibrionia</taxon>
        <taxon>Thermodesulfovibrionales</taxon>
        <taxon>Candidatus Magnetobacteriaceae</taxon>
        <taxon>Candidatus Magnetobacterium</taxon>
    </lineage>
</organism>
<accession>A0A0F3GWT4</accession>
<gene>
    <name evidence="8" type="ORF">MBAV_001440</name>
</gene>
<reference evidence="8 9" key="1">
    <citation type="submission" date="2015-02" db="EMBL/GenBank/DDBJ databases">
        <title>Single-cell genomics of uncultivated deep-branching MTB reveals a conserved set of magnetosome genes.</title>
        <authorList>
            <person name="Kolinko S."/>
            <person name="Richter M."/>
            <person name="Glockner F.O."/>
            <person name="Brachmann A."/>
            <person name="Schuler D."/>
        </authorList>
    </citation>
    <scope>NUCLEOTIDE SEQUENCE [LARGE SCALE GENOMIC DNA]</scope>
    <source>
        <strain evidence="8">TM-1</strain>
    </source>
</reference>
<dbReference type="Proteomes" id="UP000033423">
    <property type="component" value="Unassembled WGS sequence"/>
</dbReference>
<dbReference type="Gene3D" id="3.30.870.10">
    <property type="entry name" value="Endonuclease Chain A"/>
    <property type="match status" value="1"/>
</dbReference>
<keyword evidence="6" id="KW-0443">Lipid metabolism</keyword>
<dbReference type="InterPro" id="IPR051406">
    <property type="entry name" value="PLD_domain"/>
</dbReference>
<dbReference type="Pfam" id="PF13091">
    <property type="entry name" value="PLDc_2"/>
    <property type="match status" value="1"/>
</dbReference>
<dbReference type="GO" id="GO:0016891">
    <property type="term" value="F:RNA endonuclease activity producing 5'-phosphomonoesters, hydrolytic mechanism"/>
    <property type="evidence" value="ECO:0007669"/>
    <property type="project" value="TreeGrafter"/>
</dbReference>
<comment type="caution">
    <text evidence="8">The sequence shown here is derived from an EMBL/GenBank/DDBJ whole genome shotgun (WGS) entry which is preliminary data.</text>
</comment>
<dbReference type="EMBL" id="LACI01000627">
    <property type="protein sequence ID" value="KJU86366.1"/>
    <property type="molecule type" value="Genomic_DNA"/>
</dbReference>
<keyword evidence="4" id="KW-0378">Hydrolase</keyword>
<evidence type="ECO:0000256" key="5">
    <source>
        <dbReference type="ARBA" id="ARBA00022963"/>
    </source>
</evidence>
<dbReference type="EC" id="3.1.4.4" evidence="3"/>
<protein>
    <recommendedName>
        <fullName evidence="3">phospholipase D</fullName>
        <ecNumber evidence="3">3.1.4.4</ecNumber>
    </recommendedName>
</protein>
<evidence type="ECO:0000256" key="1">
    <source>
        <dbReference type="ARBA" id="ARBA00000798"/>
    </source>
</evidence>
<name>A0A0F3GWT4_9BACT</name>
<feature type="non-terminal residue" evidence="8">
    <location>
        <position position="1"/>
    </location>
</feature>
<keyword evidence="5" id="KW-0442">Lipid degradation</keyword>
<proteinExistence type="inferred from homology"/>
<evidence type="ECO:0000256" key="4">
    <source>
        <dbReference type="ARBA" id="ARBA00022801"/>
    </source>
</evidence>
<feature type="domain" description="Phospholipase D-like" evidence="7">
    <location>
        <begin position="18"/>
        <end position="136"/>
    </location>
</feature>
<dbReference type="PANTHER" id="PTHR43856:SF1">
    <property type="entry name" value="MITOCHONDRIAL CARDIOLIPIN HYDROLASE"/>
    <property type="match status" value="1"/>
</dbReference>
<dbReference type="InterPro" id="IPR025202">
    <property type="entry name" value="PLD-like_dom"/>
</dbReference>
<dbReference type="AlphaFoldDB" id="A0A0F3GWT4"/>
<comment type="similarity">
    <text evidence="2">Belongs to the phospholipase D family.</text>
</comment>
<dbReference type="GO" id="GO:0004630">
    <property type="term" value="F:phospholipase D activity"/>
    <property type="evidence" value="ECO:0007669"/>
    <property type="project" value="UniProtKB-EC"/>
</dbReference>
<dbReference type="SUPFAM" id="SSF56024">
    <property type="entry name" value="Phospholipase D/nuclease"/>
    <property type="match status" value="1"/>
</dbReference>
<evidence type="ECO:0000256" key="6">
    <source>
        <dbReference type="ARBA" id="ARBA00023098"/>
    </source>
</evidence>
<dbReference type="GO" id="GO:0016042">
    <property type="term" value="P:lipid catabolic process"/>
    <property type="evidence" value="ECO:0007669"/>
    <property type="project" value="UniProtKB-KW"/>
</dbReference>